<dbReference type="SUPFAM" id="SSF57701">
    <property type="entry name" value="Zn2/Cys6 DNA-binding domain"/>
    <property type="match status" value="1"/>
</dbReference>
<keyword evidence="4" id="KW-0539">Nucleus</keyword>
<dbReference type="GO" id="GO:0000978">
    <property type="term" value="F:RNA polymerase II cis-regulatory region sequence-specific DNA binding"/>
    <property type="evidence" value="ECO:0007669"/>
    <property type="project" value="TreeGrafter"/>
</dbReference>
<evidence type="ECO:0000259" key="6">
    <source>
        <dbReference type="PROSITE" id="PS50048"/>
    </source>
</evidence>
<protein>
    <recommendedName>
        <fullName evidence="6">Zn(2)-C6 fungal-type domain-containing protein</fullName>
    </recommendedName>
</protein>
<dbReference type="InterPro" id="IPR036864">
    <property type="entry name" value="Zn2-C6_fun-type_DNA-bd_sf"/>
</dbReference>
<evidence type="ECO:0000256" key="5">
    <source>
        <dbReference type="SAM" id="Phobius"/>
    </source>
</evidence>
<dbReference type="CDD" id="cd12148">
    <property type="entry name" value="fungal_TF_MHR"/>
    <property type="match status" value="1"/>
</dbReference>
<evidence type="ECO:0000256" key="3">
    <source>
        <dbReference type="ARBA" id="ARBA00023163"/>
    </source>
</evidence>
<dbReference type="PROSITE" id="PS50048">
    <property type="entry name" value="ZN2_CY6_FUNGAL_2"/>
    <property type="match status" value="1"/>
</dbReference>
<dbReference type="GO" id="GO:0005634">
    <property type="term" value="C:nucleus"/>
    <property type="evidence" value="ECO:0007669"/>
    <property type="project" value="TreeGrafter"/>
</dbReference>
<gene>
    <name evidence="7" type="ORF">Slin15195_G035350</name>
</gene>
<dbReference type="GO" id="GO:0000981">
    <property type="term" value="F:DNA-binding transcription factor activity, RNA polymerase II-specific"/>
    <property type="evidence" value="ECO:0007669"/>
    <property type="project" value="InterPro"/>
</dbReference>
<proteinExistence type="predicted"/>
<dbReference type="PROSITE" id="PS00463">
    <property type="entry name" value="ZN2_CY6_FUNGAL_1"/>
    <property type="match status" value="1"/>
</dbReference>
<feature type="transmembrane region" description="Helical" evidence="5">
    <location>
        <begin position="477"/>
        <end position="496"/>
    </location>
</feature>
<dbReference type="Pfam" id="PF00172">
    <property type="entry name" value="Zn_clus"/>
    <property type="match status" value="1"/>
</dbReference>
<dbReference type="PANTHER" id="PTHR47424">
    <property type="entry name" value="REGULATORY PROTEIN GAL4"/>
    <property type="match status" value="1"/>
</dbReference>
<keyword evidence="5" id="KW-0812">Transmembrane</keyword>
<name>A0A9Q9AT10_9PEZI</name>
<dbReference type="InterPro" id="IPR001138">
    <property type="entry name" value="Zn2Cys6_DnaBD"/>
</dbReference>
<keyword evidence="3" id="KW-0804">Transcription</keyword>
<dbReference type="CDD" id="cd00067">
    <property type="entry name" value="GAL4"/>
    <property type="match status" value="1"/>
</dbReference>
<dbReference type="InterPro" id="IPR051127">
    <property type="entry name" value="Fungal_SecMet_Regulators"/>
</dbReference>
<reference evidence="7" key="1">
    <citation type="submission" date="2022-06" db="EMBL/GenBank/DDBJ databases">
        <title>Complete genome sequences of two strains of the flax pathogen Septoria linicola.</title>
        <authorList>
            <person name="Lapalu N."/>
            <person name="Simon A."/>
            <person name="Demenou B."/>
            <person name="Paumier D."/>
            <person name="Guillot M.-P."/>
            <person name="Gout L."/>
            <person name="Valade R."/>
        </authorList>
    </citation>
    <scope>NUCLEOTIDE SEQUENCE</scope>
    <source>
        <strain evidence="7">SE15195</strain>
    </source>
</reference>
<keyword evidence="8" id="KW-1185">Reference proteome</keyword>
<keyword evidence="1" id="KW-0479">Metal-binding</keyword>
<dbReference type="Pfam" id="PF04082">
    <property type="entry name" value="Fungal_trans"/>
    <property type="match status" value="1"/>
</dbReference>
<dbReference type="PANTHER" id="PTHR47424:SF9">
    <property type="entry name" value="TAH-2"/>
    <property type="match status" value="1"/>
</dbReference>
<keyword evidence="5" id="KW-0472">Membrane</keyword>
<dbReference type="GO" id="GO:0006351">
    <property type="term" value="P:DNA-templated transcription"/>
    <property type="evidence" value="ECO:0007669"/>
    <property type="project" value="InterPro"/>
</dbReference>
<keyword evidence="5" id="KW-1133">Transmembrane helix</keyword>
<evidence type="ECO:0000313" key="8">
    <source>
        <dbReference type="Proteomes" id="UP001056384"/>
    </source>
</evidence>
<dbReference type="GO" id="GO:0000435">
    <property type="term" value="P:positive regulation of transcription from RNA polymerase II promoter by galactose"/>
    <property type="evidence" value="ECO:0007669"/>
    <property type="project" value="TreeGrafter"/>
</dbReference>
<dbReference type="OrthoDB" id="47007at2759"/>
<evidence type="ECO:0000256" key="4">
    <source>
        <dbReference type="ARBA" id="ARBA00023242"/>
    </source>
</evidence>
<evidence type="ECO:0000256" key="2">
    <source>
        <dbReference type="ARBA" id="ARBA00023015"/>
    </source>
</evidence>
<keyword evidence="2" id="KW-0805">Transcription regulation</keyword>
<sequence length="522" mass="58049">MTGRARCSQACEECKRRKERCDGQSPCLLCTRRNRTDACIFSTTDTLQTPPCWPRKRRRVDDVILASTEGRVPVSVRPAFHGLSHGQKFFSGSSGSLAFPKTVGTCAESAVPHHTFITSCQDDFFVEEVPNTNQIAASRLELSGENCSDLTRAFLDSTRGIFDLFEDDDLLESIADWTPPVNGQATLDSSILLLVLAIGAQERGAPDDHSLGEQLFLDAHRIATVYMLEPASIDLVRAFILLALYLFVVYRRDAAFAHLGVALRASECIGLHRVETFTELPLEDQRVWSRAWKCLRILDVSSCAALGRTLTTRDRQADTSSMTKSPLTAENQALAAEIDSAGMQLCRIAETILVEVYEKDDLTAQLAYKISQDLRDWTHHLPDILTPGRSDEAEVDQQLPNALCLNSLTEAYYWTIQLLTRPFLLAAIKAKQLEANSLTAVNHHSSSFADACINSAFRCLDVTSRLTQYKRLPKRPFLINNTTLVSALVLGLAFLGDYDQHFTLGSGLQKAKTFLLHMTEDR</sequence>
<feature type="domain" description="Zn(2)-C6 fungal-type" evidence="6">
    <location>
        <begin position="10"/>
        <end position="41"/>
    </location>
</feature>
<evidence type="ECO:0000256" key="1">
    <source>
        <dbReference type="ARBA" id="ARBA00022723"/>
    </source>
</evidence>
<evidence type="ECO:0000313" key="7">
    <source>
        <dbReference type="EMBL" id="USW50216.1"/>
    </source>
</evidence>
<dbReference type="InterPro" id="IPR007219">
    <property type="entry name" value="XnlR_reg_dom"/>
</dbReference>
<dbReference type="Gene3D" id="4.10.240.10">
    <property type="entry name" value="Zn(2)-C6 fungal-type DNA-binding domain"/>
    <property type="match status" value="1"/>
</dbReference>
<accession>A0A9Q9AT10</accession>
<dbReference type="SMART" id="SM00066">
    <property type="entry name" value="GAL4"/>
    <property type="match status" value="1"/>
</dbReference>
<organism evidence="7 8">
    <name type="scientific">Septoria linicola</name>
    <dbReference type="NCBI Taxonomy" id="215465"/>
    <lineage>
        <taxon>Eukaryota</taxon>
        <taxon>Fungi</taxon>
        <taxon>Dikarya</taxon>
        <taxon>Ascomycota</taxon>
        <taxon>Pezizomycotina</taxon>
        <taxon>Dothideomycetes</taxon>
        <taxon>Dothideomycetidae</taxon>
        <taxon>Mycosphaerellales</taxon>
        <taxon>Mycosphaerellaceae</taxon>
        <taxon>Septoria</taxon>
    </lineage>
</organism>
<feature type="transmembrane region" description="Helical" evidence="5">
    <location>
        <begin position="231"/>
        <end position="250"/>
    </location>
</feature>
<dbReference type="EMBL" id="CP099419">
    <property type="protein sequence ID" value="USW50216.1"/>
    <property type="molecule type" value="Genomic_DNA"/>
</dbReference>
<dbReference type="Proteomes" id="UP001056384">
    <property type="component" value="Chromosome 2"/>
</dbReference>
<dbReference type="GO" id="GO:0008270">
    <property type="term" value="F:zinc ion binding"/>
    <property type="evidence" value="ECO:0007669"/>
    <property type="project" value="InterPro"/>
</dbReference>
<dbReference type="AlphaFoldDB" id="A0A9Q9AT10"/>